<accession>A0A5Y3MZM3</accession>
<dbReference type="EMBL" id="AAIVAV010000070">
    <property type="protein sequence ID" value="ECI4012763.1"/>
    <property type="molecule type" value="Genomic_DNA"/>
</dbReference>
<sequence>MYGGAEFGTGNKEREHIIDQATAFLVANSISRFIPVGFDELSQLNVRIFMNGDHPITVFFMVIRN</sequence>
<comment type="caution">
    <text evidence="1">The sequence shown here is derived from an EMBL/GenBank/DDBJ whole genome shotgun (WGS) entry which is preliminary data.</text>
</comment>
<name>A0A5Y3MZM3_SALER</name>
<organism evidence="1">
    <name type="scientific">Salmonella enterica subsp. salamae</name>
    <dbReference type="NCBI Taxonomy" id="59202"/>
    <lineage>
        <taxon>Bacteria</taxon>
        <taxon>Pseudomonadati</taxon>
        <taxon>Pseudomonadota</taxon>
        <taxon>Gammaproteobacteria</taxon>
        <taxon>Enterobacterales</taxon>
        <taxon>Enterobacteriaceae</taxon>
        <taxon>Salmonella</taxon>
    </lineage>
</organism>
<evidence type="ECO:0000313" key="1">
    <source>
        <dbReference type="EMBL" id="ECI4012763.1"/>
    </source>
</evidence>
<dbReference type="Proteomes" id="UP000839598">
    <property type="component" value="Unassembled WGS sequence"/>
</dbReference>
<reference evidence="1" key="1">
    <citation type="submission" date="2018-06" db="EMBL/GenBank/DDBJ databases">
        <authorList>
            <person name="Ashton P.M."/>
            <person name="Dallman T."/>
            <person name="Nair S."/>
            <person name="De Pinna E."/>
            <person name="Peters T."/>
            <person name="Grant K."/>
        </authorList>
    </citation>
    <scope>NUCLEOTIDE SEQUENCE [LARGE SCALE GENOMIC DNA]</scope>
    <source>
        <strain evidence="1">275803</strain>
    </source>
</reference>
<dbReference type="AlphaFoldDB" id="A0A5Y3MZM3"/>
<protein>
    <submittedName>
        <fullName evidence="1">Uncharacterized protein</fullName>
    </submittedName>
</protein>
<gene>
    <name evidence="1" type="ORF">DN310_26665</name>
</gene>
<proteinExistence type="predicted"/>